<protein>
    <submittedName>
        <fullName evidence="1">Uncharacterized protein</fullName>
    </submittedName>
</protein>
<reference evidence="1 2" key="1">
    <citation type="submission" date="2020-04" db="EMBL/GenBank/DDBJ databases">
        <title>Perkinsus chesapeaki whole genome sequence.</title>
        <authorList>
            <person name="Bogema D.R."/>
        </authorList>
    </citation>
    <scope>NUCLEOTIDE SEQUENCE [LARGE SCALE GENOMIC DNA]</scope>
    <source>
        <strain evidence="1">ATCC PRA-425</strain>
    </source>
</reference>
<evidence type="ECO:0000313" key="2">
    <source>
        <dbReference type="Proteomes" id="UP000591131"/>
    </source>
</evidence>
<organism evidence="1 2">
    <name type="scientific">Perkinsus chesapeaki</name>
    <name type="common">Clam parasite</name>
    <name type="synonym">Perkinsus andrewsi</name>
    <dbReference type="NCBI Taxonomy" id="330153"/>
    <lineage>
        <taxon>Eukaryota</taxon>
        <taxon>Sar</taxon>
        <taxon>Alveolata</taxon>
        <taxon>Perkinsozoa</taxon>
        <taxon>Perkinsea</taxon>
        <taxon>Perkinsida</taxon>
        <taxon>Perkinsidae</taxon>
        <taxon>Perkinsus</taxon>
    </lineage>
</organism>
<name>A0A7J6KYS5_PERCH</name>
<accession>A0A7J6KYS5</accession>
<dbReference type="EMBL" id="JAAPAO010000917">
    <property type="protein sequence ID" value="KAF4652503.1"/>
    <property type="molecule type" value="Genomic_DNA"/>
</dbReference>
<gene>
    <name evidence="1" type="ORF">FOL47_011046</name>
</gene>
<proteinExistence type="predicted"/>
<evidence type="ECO:0000313" key="1">
    <source>
        <dbReference type="EMBL" id="KAF4652503.1"/>
    </source>
</evidence>
<comment type="caution">
    <text evidence="1">The sequence shown here is derived from an EMBL/GenBank/DDBJ whole genome shotgun (WGS) entry which is preliminary data.</text>
</comment>
<dbReference type="AlphaFoldDB" id="A0A7J6KYS5"/>
<dbReference type="Proteomes" id="UP000591131">
    <property type="component" value="Unassembled WGS sequence"/>
</dbReference>
<sequence length="242" mass="27781">MHTAISLSVSTIARLKYFTTNTHIFIQTPECLSGVLEVERVKIVFNGVPYAYDNKTGLINLNASTFPNDVTRFPYVYHFWELMYVEVTDEILLGVRDGSRYVHAVALRRAKNTRSLRRAVKASPTPATTTMSLFPIITTCTAEAYGEFGVRESSRVYFYDRYLVGFFVVNRHVVIYFEELPYLKRKSTHEGVEDIIPAWPSPWGFPYVDFGFYVQFHLENNSTVMVGRGGRSVFMSSYCEHT</sequence>
<keyword evidence="2" id="KW-1185">Reference proteome</keyword>